<keyword evidence="4" id="KW-1185">Reference proteome</keyword>
<name>A0ABQ4E8X8_9ACTN</name>
<evidence type="ECO:0000259" key="2">
    <source>
        <dbReference type="Pfam" id="PF13360"/>
    </source>
</evidence>
<gene>
    <name evidence="3" type="ORF">Pen02_60350</name>
</gene>
<evidence type="ECO:0000313" key="4">
    <source>
        <dbReference type="Proteomes" id="UP000646749"/>
    </source>
</evidence>
<dbReference type="Gene3D" id="2.130.10.10">
    <property type="entry name" value="YVTN repeat-like/Quinoprotein amine dehydrogenase"/>
    <property type="match status" value="1"/>
</dbReference>
<dbReference type="EMBL" id="BONW01000033">
    <property type="protein sequence ID" value="GIG91099.1"/>
    <property type="molecule type" value="Genomic_DNA"/>
</dbReference>
<dbReference type="RefSeq" id="WP_203869498.1">
    <property type="nucleotide sequence ID" value="NZ_BONW01000033.1"/>
</dbReference>
<feature type="domain" description="Pyrrolo-quinoline quinone repeat" evidence="2">
    <location>
        <begin position="69"/>
        <end position="151"/>
    </location>
</feature>
<dbReference type="Pfam" id="PF13360">
    <property type="entry name" value="PQQ_2"/>
    <property type="match status" value="1"/>
</dbReference>
<sequence>MVVIELGEQRYDPPAEPVPPRRFTWRRLRTTALGLAGALVFGLGGAAPAAPSQLTEIYRGTVQGSDSFTLTEDRLVLTEPLGTDAYRITAYETERGRQLWSTTYRTELRRIWLYQAAGLLILLEGRPDSNDFRTVALDAGTGRWRWSVPSQLTVLGEERIGLVVEEVFPPGSRVDPDNPPPSGTPTYQATWGTGSYTAPPVGQTGRVVDLDTGRDLWTSPVLSGISTLRAGPGRPAALLAGYRDGLLELRDPRTGAVRQRLDSGGGVPFYAAMAGDWLMVRFETNVAVYSADLRQRRWIRATPSEQLRAEACGPMLCLADGSGTEVVDPATGGTAWRNPEPLRVTPHGGHLVETTEDLTIRRTVDPRTGRSVVDLTGWTEAESPATSGPMLLRQTGGSARTWVGLLDPEGTAVRSLDPLPFALTSCQAAPRAFACRTHLGDMRVWRYRPRPSPPG</sequence>
<dbReference type="SUPFAM" id="SSF50998">
    <property type="entry name" value="Quinoprotein alcohol dehydrogenase-like"/>
    <property type="match status" value="1"/>
</dbReference>
<keyword evidence="1" id="KW-0472">Membrane</keyword>
<keyword evidence="1" id="KW-1133">Transmembrane helix</keyword>
<comment type="caution">
    <text evidence="3">The sequence shown here is derived from an EMBL/GenBank/DDBJ whole genome shotgun (WGS) entry which is preliminary data.</text>
</comment>
<protein>
    <recommendedName>
        <fullName evidence="2">Pyrrolo-quinoline quinone repeat domain-containing protein</fullName>
    </recommendedName>
</protein>
<dbReference type="InterPro" id="IPR002372">
    <property type="entry name" value="PQQ_rpt_dom"/>
</dbReference>
<evidence type="ECO:0000256" key="1">
    <source>
        <dbReference type="SAM" id="Phobius"/>
    </source>
</evidence>
<keyword evidence="1" id="KW-0812">Transmembrane</keyword>
<proteinExistence type="predicted"/>
<dbReference type="InterPro" id="IPR011047">
    <property type="entry name" value="Quinoprotein_ADH-like_sf"/>
</dbReference>
<dbReference type="InterPro" id="IPR015943">
    <property type="entry name" value="WD40/YVTN_repeat-like_dom_sf"/>
</dbReference>
<dbReference type="Proteomes" id="UP000646749">
    <property type="component" value="Unassembled WGS sequence"/>
</dbReference>
<reference evidence="3 4" key="1">
    <citation type="submission" date="2021-01" db="EMBL/GenBank/DDBJ databases">
        <title>Whole genome shotgun sequence of Plantactinospora endophytica NBRC 110450.</title>
        <authorList>
            <person name="Komaki H."/>
            <person name="Tamura T."/>
        </authorList>
    </citation>
    <scope>NUCLEOTIDE SEQUENCE [LARGE SCALE GENOMIC DNA]</scope>
    <source>
        <strain evidence="3 4">NBRC 110450</strain>
    </source>
</reference>
<accession>A0ABQ4E8X8</accession>
<evidence type="ECO:0000313" key="3">
    <source>
        <dbReference type="EMBL" id="GIG91099.1"/>
    </source>
</evidence>
<organism evidence="3 4">
    <name type="scientific">Plantactinospora endophytica</name>
    <dbReference type="NCBI Taxonomy" id="673535"/>
    <lineage>
        <taxon>Bacteria</taxon>
        <taxon>Bacillati</taxon>
        <taxon>Actinomycetota</taxon>
        <taxon>Actinomycetes</taxon>
        <taxon>Micromonosporales</taxon>
        <taxon>Micromonosporaceae</taxon>
        <taxon>Plantactinospora</taxon>
    </lineage>
</organism>
<feature type="transmembrane region" description="Helical" evidence="1">
    <location>
        <begin position="31"/>
        <end position="50"/>
    </location>
</feature>